<keyword evidence="3" id="KW-1185">Reference proteome</keyword>
<keyword evidence="1" id="KW-0812">Transmembrane</keyword>
<evidence type="ECO:0000313" key="2">
    <source>
        <dbReference type="EMBL" id="MBP1903922.1"/>
    </source>
</evidence>
<keyword evidence="1" id="KW-1133">Transmembrane helix</keyword>
<reference evidence="2 3" key="1">
    <citation type="submission" date="2021-03" db="EMBL/GenBank/DDBJ databases">
        <title>Genomic Encyclopedia of Type Strains, Phase IV (KMG-IV): sequencing the most valuable type-strain genomes for metagenomic binning, comparative biology and taxonomic classification.</title>
        <authorList>
            <person name="Goeker M."/>
        </authorList>
    </citation>
    <scope>NUCLEOTIDE SEQUENCE [LARGE SCALE GENOMIC DNA]</scope>
    <source>
        <strain evidence="2 3">DSM 14349</strain>
    </source>
</reference>
<dbReference type="InterPro" id="IPR019635">
    <property type="entry name" value="DUF2500"/>
</dbReference>
<gene>
    <name evidence="2" type="ORF">J2Z32_000539</name>
</gene>
<keyword evidence="1" id="KW-0472">Membrane</keyword>
<feature type="transmembrane region" description="Helical" evidence="1">
    <location>
        <begin position="13"/>
        <end position="34"/>
    </location>
</feature>
<dbReference type="Gene3D" id="2.40.50.660">
    <property type="match status" value="1"/>
</dbReference>
<dbReference type="Proteomes" id="UP001519272">
    <property type="component" value="Unassembled WGS sequence"/>
</dbReference>
<evidence type="ECO:0000256" key="1">
    <source>
        <dbReference type="SAM" id="Phobius"/>
    </source>
</evidence>
<dbReference type="RefSeq" id="WP_210087617.1">
    <property type="nucleotide sequence ID" value="NZ_JAGGKG010000002.1"/>
</dbReference>
<dbReference type="EMBL" id="JAGGKG010000002">
    <property type="protein sequence ID" value="MBP1903922.1"/>
    <property type="molecule type" value="Genomic_DNA"/>
</dbReference>
<organism evidence="2 3">
    <name type="scientific">Paenibacillus turicensis</name>
    <dbReference type="NCBI Taxonomy" id="160487"/>
    <lineage>
        <taxon>Bacteria</taxon>
        <taxon>Bacillati</taxon>
        <taxon>Bacillota</taxon>
        <taxon>Bacilli</taxon>
        <taxon>Bacillales</taxon>
        <taxon>Paenibacillaceae</taxon>
        <taxon>Paenibacillus</taxon>
    </lineage>
</organism>
<accession>A0ABS4FMV9</accession>
<sequence>MQTWGEMFGVMNLAFPIFIVVILGIIVILASSSIRRYYSDSKQPLLIVSSTIIAKRTEVSHYFDSDTSVNRSDSTYYLTFEVEGGERLEFKVSGSVFGQHTEGDTGKLTFRGKRFEGFDRIVRSYQDNLREIHRYDV</sequence>
<proteinExistence type="predicted"/>
<name>A0ABS4FMV9_9BACL</name>
<protein>
    <recommendedName>
        <fullName evidence="4">DUF2500 domain-containing protein</fullName>
    </recommendedName>
</protein>
<dbReference type="Pfam" id="PF10694">
    <property type="entry name" value="DUF2500"/>
    <property type="match status" value="1"/>
</dbReference>
<evidence type="ECO:0000313" key="3">
    <source>
        <dbReference type="Proteomes" id="UP001519272"/>
    </source>
</evidence>
<evidence type="ECO:0008006" key="4">
    <source>
        <dbReference type="Google" id="ProtNLM"/>
    </source>
</evidence>
<comment type="caution">
    <text evidence="2">The sequence shown here is derived from an EMBL/GenBank/DDBJ whole genome shotgun (WGS) entry which is preliminary data.</text>
</comment>